<comment type="subcellular location">
    <subcellularLocation>
        <location evidence="1">Cell envelope</location>
    </subcellularLocation>
</comment>
<evidence type="ECO:0000256" key="2">
    <source>
        <dbReference type="ARBA" id="ARBA00007639"/>
    </source>
</evidence>
<evidence type="ECO:0000259" key="4">
    <source>
        <dbReference type="Pfam" id="PF13407"/>
    </source>
</evidence>
<accession>A0A1H4E9Z1</accession>
<evidence type="ECO:0000313" key="6">
    <source>
        <dbReference type="Proteomes" id="UP000199002"/>
    </source>
</evidence>
<dbReference type="STRING" id="592050.SAMN05421875_13231"/>
<evidence type="ECO:0000256" key="3">
    <source>
        <dbReference type="ARBA" id="ARBA00022729"/>
    </source>
</evidence>
<name>A0A1H4E9Z1_9BURK</name>
<gene>
    <name evidence="5" type="ORF">SAMN05421875_13231</name>
</gene>
<organism evidence="5 6">
    <name type="scientific">Acidovorax soli</name>
    <dbReference type="NCBI Taxonomy" id="592050"/>
    <lineage>
        <taxon>Bacteria</taxon>
        <taxon>Pseudomonadati</taxon>
        <taxon>Pseudomonadota</taxon>
        <taxon>Betaproteobacteria</taxon>
        <taxon>Burkholderiales</taxon>
        <taxon>Comamonadaceae</taxon>
        <taxon>Acidovorax</taxon>
    </lineage>
</organism>
<dbReference type="Proteomes" id="UP000199002">
    <property type="component" value="Unassembled WGS sequence"/>
</dbReference>
<dbReference type="GeneID" id="34234856"/>
<dbReference type="InterPro" id="IPR028082">
    <property type="entry name" value="Peripla_BP_I"/>
</dbReference>
<dbReference type="PANTHER" id="PTHR46847">
    <property type="entry name" value="D-ALLOSE-BINDING PERIPLASMIC PROTEIN-RELATED"/>
    <property type="match status" value="1"/>
</dbReference>
<dbReference type="SUPFAM" id="SSF53822">
    <property type="entry name" value="Periplasmic binding protein-like I"/>
    <property type="match status" value="1"/>
</dbReference>
<sequence length="342" mass="37234">MAWSVVVAPVAAQPILSWEPPFMAPAPVRAEYTPAAPARQSWVLCVVVPHIKDAYWLGVNYGMVEEARRLRVEVRFAEAGGYAQLAVQRAQIQDCASDRRVNALIIGAVSRDVMTPHLRQLTARMPVIGTVNAIDDVGISGKVGVDWDDMGQAAGRFLVSQTRGDGPPVQVAWFPGPRSVSEGVDRAFRQAIAGSRVVIRTTAWGDTGKAVQRNLLQQVLDDHKDLDFLAGNALMAEAAISVLRERGLQDRIGIVSTYFTPAVHRGILRGRILAAPTDAPVLQGRMSIGLAVDLLERRPTRRHFGPVIRTVALGNLGEINIDESLPPPLLMPQFHHRPDAAN</sequence>
<evidence type="ECO:0000313" key="5">
    <source>
        <dbReference type="EMBL" id="SEA81619.1"/>
    </source>
</evidence>
<dbReference type="PANTHER" id="PTHR46847:SF1">
    <property type="entry name" value="D-ALLOSE-BINDING PERIPLASMIC PROTEIN-RELATED"/>
    <property type="match status" value="1"/>
</dbReference>
<dbReference type="GO" id="GO:0030246">
    <property type="term" value="F:carbohydrate binding"/>
    <property type="evidence" value="ECO:0007669"/>
    <property type="project" value="UniProtKB-ARBA"/>
</dbReference>
<feature type="domain" description="Periplasmic binding protein" evidence="4">
    <location>
        <begin position="46"/>
        <end position="296"/>
    </location>
</feature>
<comment type="similarity">
    <text evidence="2">Belongs to the bacterial solute-binding protein 2 family.</text>
</comment>
<dbReference type="InterPro" id="IPR025997">
    <property type="entry name" value="SBP_2_dom"/>
</dbReference>
<keyword evidence="6" id="KW-1185">Reference proteome</keyword>
<dbReference type="Pfam" id="PF13407">
    <property type="entry name" value="Peripla_BP_4"/>
    <property type="match status" value="1"/>
</dbReference>
<dbReference type="EMBL" id="FNQJ01000032">
    <property type="protein sequence ID" value="SEA81619.1"/>
    <property type="molecule type" value="Genomic_DNA"/>
</dbReference>
<proteinExistence type="inferred from homology"/>
<keyword evidence="3" id="KW-0732">Signal</keyword>
<dbReference type="AlphaFoldDB" id="A0A1H4E9Z1"/>
<dbReference type="RefSeq" id="WP_159433796.1">
    <property type="nucleotide sequence ID" value="NZ_CAXIQL010000081.1"/>
</dbReference>
<dbReference type="CDD" id="cd06306">
    <property type="entry name" value="PBP1_TorT-like"/>
    <property type="match status" value="1"/>
</dbReference>
<dbReference type="NCBIfam" id="NF008185">
    <property type="entry name" value="PRK10936.1"/>
    <property type="match status" value="1"/>
</dbReference>
<protein>
    <submittedName>
        <fullName evidence="5">Protein TorT</fullName>
    </submittedName>
</protein>
<dbReference type="Gene3D" id="3.40.50.2300">
    <property type="match status" value="2"/>
</dbReference>
<reference evidence="6" key="1">
    <citation type="submission" date="2016-10" db="EMBL/GenBank/DDBJ databases">
        <authorList>
            <person name="Varghese N."/>
            <person name="Submissions S."/>
        </authorList>
    </citation>
    <scope>NUCLEOTIDE SEQUENCE [LARGE SCALE GENOMIC DNA]</scope>
    <source>
        <strain evidence="6">DSM 25157</strain>
    </source>
</reference>
<evidence type="ECO:0000256" key="1">
    <source>
        <dbReference type="ARBA" id="ARBA00004196"/>
    </source>
</evidence>
<dbReference type="GO" id="GO:0030313">
    <property type="term" value="C:cell envelope"/>
    <property type="evidence" value="ECO:0007669"/>
    <property type="project" value="UniProtKB-SubCell"/>
</dbReference>